<accession>A0A4R0Z2Q3</accession>
<dbReference type="EMBL" id="SJTG01000001">
    <property type="protein sequence ID" value="TCI13748.1"/>
    <property type="molecule type" value="Genomic_DNA"/>
</dbReference>
<sequence length="193" mass="20311">MAVAACSHSEAPETTSVPTAAATATPVAAASVEEAPRAGALEADGMEGYGSTRFGMDESRFATAWLATTQGRGIRQTEPAPGATCHYAYPADDKDKPSLGFMFEDGRFARYDVRTDKEKAPGGGRVGMTKVELLALYAGKFEEQPAKYEARASTIRVAGAQGTSLVFDVSADGEVTQWRVGVSPQIDYVEGCG</sequence>
<reference evidence="2 3" key="1">
    <citation type="submission" date="2019-02" db="EMBL/GenBank/DDBJ databases">
        <title>Dyella amyloliquefaciens sp. nov., isolated from forest soil.</title>
        <authorList>
            <person name="Gao Z.-H."/>
            <person name="Qiu L.-H."/>
        </authorList>
    </citation>
    <scope>NUCLEOTIDE SEQUENCE [LARGE SCALE GENOMIC DNA]</scope>
    <source>
        <strain evidence="2 3">KACC 12747</strain>
    </source>
</reference>
<feature type="region of interest" description="Disordered" evidence="1">
    <location>
        <begin position="1"/>
        <end position="22"/>
    </location>
</feature>
<dbReference type="Proteomes" id="UP000291822">
    <property type="component" value="Unassembled WGS sequence"/>
</dbReference>
<evidence type="ECO:0000256" key="1">
    <source>
        <dbReference type="SAM" id="MobiDB-lite"/>
    </source>
</evidence>
<organism evidence="2 3">
    <name type="scientific">Dyella soli</name>
    <dbReference type="NCBI Taxonomy" id="522319"/>
    <lineage>
        <taxon>Bacteria</taxon>
        <taxon>Pseudomonadati</taxon>
        <taxon>Pseudomonadota</taxon>
        <taxon>Gammaproteobacteria</taxon>
        <taxon>Lysobacterales</taxon>
        <taxon>Rhodanobacteraceae</taxon>
        <taxon>Dyella</taxon>
    </lineage>
</organism>
<dbReference type="AlphaFoldDB" id="A0A4R0Z2Q3"/>
<keyword evidence="3" id="KW-1185">Reference proteome</keyword>
<evidence type="ECO:0000313" key="3">
    <source>
        <dbReference type="Proteomes" id="UP000291822"/>
    </source>
</evidence>
<name>A0A4R0Z2Q3_9GAMM</name>
<gene>
    <name evidence="2" type="ORF">EZM97_00950</name>
</gene>
<feature type="compositionally biased region" description="Low complexity" evidence="1">
    <location>
        <begin position="12"/>
        <end position="22"/>
    </location>
</feature>
<proteinExistence type="predicted"/>
<protein>
    <submittedName>
        <fullName evidence="2">Lectin</fullName>
    </submittedName>
</protein>
<evidence type="ECO:0000313" key="2">
    <source>
        <dbReference type="EMBL" id="TCI13748.1"/>
    </source>
</evidence>
<comment type="caution">
    <text evidence="2">The sequence shown here is derived from an EMBL/GenBank/DDBJ whole genome shotgun (WGS) entry which is preliminary data.</text>
</comment>